<name>A0A1J5T2L5_9ZZZZ</name>
<keyword evidence="1" id="KW-0472">Membrane</keyword>
<keyword evidence="1" id="KW-1133">Transmembrane helix</keyword>
<sequence length="311" mass="32577">MIRRLSIFWFLAAAAVLLPRAARAQATSVTGVYTTGIDSTYGTALSGGTQDPNWKLTYMYYVEPTRRGTKTVTNTYSYANAPSAYVVDAANNSSTDFVGSVGWSPNVTGAPAAQWITVPGAFMTTSSSGANTGGAYYYGYGTGSTEGIYVYTLKFTISGSGAAGTPVSNVSLSFTTSADDQFYAYLNPSGNGSTLPSASSAAYSYVYTPGSSPWANTTVFTMDSTNSNFVIGDNYLVFVVDNIDSQTSSSVTGTGVNATGLFVSYISGTINGSTVQVVVPEVGTWIPAFAAVLLYGGVLWVRRRRGRDAAA</sequence>
<evidence type="ECO:0000256" key="1">
    <source>
        <dbReference type="SAM" id="Phobius"/>
    </source>
</evidence>
<protein>
    <submittedName>
        <fullName evidence="2">Uncharacterized protein</fullName>
    </submittedName>
</protein>
<dbReference type="EMBL" id="MLJW01000010">
    <property type="protein sequence ID" value="OIR15039.1"/>
    <property type="molecule type" value="Genomic_DNA"/>
</dbReference>
<organism evidence="2">
    <name type="scientific">mine drainage metagenome</name>
    <dbReference type="NCBI Taxonomy" id="410659"/>
    <lineage>
        <taxon>unclassified sequences</taxon>
        <taxon>metagenomes</taxon>
        <taxon>ecological metagenomes</taxon>
    </lineage>
</organism>
<accession>A0A1J5T2L5</accession>
<keyword evidence="1" id="KW-0812">Transmembrane</keyword>
<proteinExistence type="predicted"/>
<feature type="transmembrane region" description="Helical" evidence="1">
    <location>
        <begin position="282"/>
        <end position="301"/>
    </location>
</feature>
<reference evidence="2" key="1">
    <citation type="submission" date="2016-10" db="EMBL/GenBank/DDBJ databases">
        <title>Sequence of Gallionella enrichment culture.</title>
        <authorList>
            <person name="Poehlein A."/>
            <person name="Muehling M."/>
            <person name="Daniel R."/>
        </authorList>
    </citation>
    <scope>NUCLEOTIDE SEQUENCE</scope>
</reference>
<gene>
    <name evidence="2" type="ORF">GALL_41580</name>
</gene>
<comment type="caution">
    <text evidence="2">The sequence shown here is derived from an EMBL/GenBank/DDBJ whole genome shotgun (WGS) entry which is preliminary data.</text>
</comment>
<dbReference type="AlphaFoldDB" id="A0A1J5T2L5"/>
<evidence type="ECO:0000313" key="2">
    <source>
        <dbReference type="EMBL" id="OIR15039.1"/>
    </source>
</evidence>